<dbReference type="AlphaFoldDB" id="A0A239SU50"/>
<accession>A0A239SU50</accession>
<dbReference type="GO" id="GO:0016874">
    <property type="term" value="F:ligase activity"/>
    <property type="evidence" value="ECO:0007669"/>
    <property type="project" value="UniProtKB-KW"/>
</dbReference>
<dbReference type="GeneID" id="88097035"/>
<dbReference type="OrthoDB" id="9157371at2"/>
<evidence type="ECO:0000313" key="3">
    <source>
        <dbReference type="Proteomes" id="UP000215126"/>
    </source>
</evidence>
<dbReference type="EMBL" id="CABPSR010000010">
    <property type="protein sequence ID" value="VVE82293.1"/>
    <property type="molecule type" value="Genomic_DNA"/>
</dbReference>
<dbReference type="GO" id="GO:0016740">
    <property type="term" value="F:transferase activity"/>
    <property type="evidence" value="ECO:0007669"/>
    <property type="project" value="UniProtKB-KW"/>
</dbReference>
<protein>
    <submittedName>
        <fullName evidence="1">Predicted nucleotidyltransferase</fullName>
    </submittedName>
    <submittedName>
        <fullName evidence="2">UDP-N-acetylmuramate--alanine ligase</fullName>
    </submittedName>
</protein>
<proteinExistence type="predicted"/>
<name>A0A239SU50_9BURK</name>
<keyword evidence="3" id="KW-1185">Reference proteome</keyword>
<reference evidence="1 3" key="1">
    <citation type="submission" date="2017-06" db="EMBL/GenBank/DDBJ databases">
        <authorList>
            <consortium name="Pathogen Informatics"/>
        </authorList>
    </citation>
    <scope>NUCLEOTIDE SEQUENCE [LARGE SCALE GENOMIC DNA]</scope>
    <source>
        <strain evidence="1 3">NCTC13161</strain>
    </source>
</reference>
<gene>
    <name evidence="2" type="ORF">PSP31121_03680</name>
    <name evidence="1" type="ORF">SAMEA4530655_04458</name>
</gene>
<dbReference type="STRING" id="93222.NA29_01125"/>
<dbReference type="RefSeq" id="WP_039393251.1">
    <property type="nucleotide sequence ID" value="NZ_AP028930.1"/>
</dbReference>
<evidence type="ECO:0000313" key="2">
    <source>
        <dbReference type="EMBL" id="VVE82293.1"/>
    </source>
</evidence>
<dbReference type="Proteomes" id="UP000335538">
    <property type="component" value="Unassembled WGS sequence"/>
</dbReference>
<keyword evidence="2" id="KW-0436">Ligase</keyword>
<evidence type="ECO:0000313" key="4">
    <source>
        <dbReference type="Proteomes" id="UP000335538"/>
    </source>
</evidence>
<reference evidence="2 4" key="2">
    <citation type="submission" date="2019-08" db="EMBL/GenBank/DDBJ databases">
        <authorList>
            <person name="Peeters C."/>
        </authorList>
    </citation>
    <scope>NUCLEOTIDE SEQUENCE [LARGE SCALE GENOMIC DNA]</scope>
    <source>
        <strain evidence="2 4">LMG 31121</strain>
    </source>
</reference>
<organism evidence="1 3">
    <name type="scientific">Pandoraea sputorum</name>
    <dbReference type="NCBI Taxonomy" id="93222"/>
    <lineage>
        <taxon>Bacteria</taxon>
        <taxon>Pseudomonadati</taxon>
        <taxon>Pseudomonadota</taxon>
        <taxon>Betaproteobacteria</taxon>
        <taxon>Burkholderiales</taxon>
        <taxon>Burkholderiaceae</taxon>
        <taxon>Pandoraea</taxon>
    </lineage>
</organism>
<dbReference type="Proteomes" id="UP000215126">
    <property type="component" value="Chromosome 1"/>
</dbReference>
<dbReference type="EMBL" id="LT906435">
    <property type="protein sequence ID" value="SNU88960.1"/>
    <property type="molecule type" value="Genomic_DNA"/>
</dbReference>
<sequence length="218" mass="24077">MTRKSWTDAQRLREEIALVAARLIAEEGADYASAKRKAAKQVTGESRIAGELLPDNDQIEAEVREYVQTFLSDTQPAELAHLRQVALTVMTELARYRPFITGAVYNGTATALSDIYLQAFCDNPKEVAIDLLNRGIDYEVSESRHFNGRGMVETLSFLWRERRQQGEPAGVHLSLYSMDDMRGALKASDGNGRPVRVDADGLRALIAQADAASHAASH</sequence>
<keyword evidence="1" id="KW-0808">Transferase</keyword>
<dbReference type="KEGG" id="pspu:NA29_01125"/>
<evidence type="ECO:0000313" key="1">
    <source>
        <dbReference type="EMBL" id="SNU88960.1"/>
    </source>
</evidence>